<sequence length="202" mass="22845">MEISDFRLKVIAQTDLIPGLPDDVVLNCILPRLAWTSFPSLLRISKSWNAAFASRRIGDIHRMNPSFQEPLLPVIRKTRTSDELPLFEGMALSVLDGLNFLLFAFILHASSINMFSVQSSISLLLDSLFVLSLPCYYLDFAIVRKIHWWRGGSVVGFLVSTICLKFLFLSVLIESYFLFLSADCFVLRTLDSNDVSNLLFVS</sequence>
<name>A0ACC2AGY5_DIPCM</name>
<accession>A0ACC2AGY5</accession>
<proteinExistence type="predicted"/>
<gene>
    <name evidence="1" type="ORF">O6H91_22G068000</name>
</gene>
<comment type="caution">
    <text evidence="1">The sequence shown here is derived from an EMBL/GenBank/DDBJ whole genome shotgun (WGS) entry which is preliminary data.</text>
</comment>
<dbReference type="EMBL" id="CM055113">
    <property type="protein sequence ID" value="KAJ7516695.1"/>
    <property type="molecule type" value="Genomic_DNA"/>
</dbReference>
<dbReference type="Proteomes" id="UP001162992">
    <property type="component" value="Chromosome 22"/>
</dbReference>
<protein>
    <submittedName>
        <fullName evidence="1">Uncharacterized protein</fullName>
    </submittedName>
</protein>
<evidence type="ECO:0000313" key="1">
    <source>
        <dbReference type="EMBL" id="KAJ7516695.1"/>
    </source>
</evidence>
<organism evidence="1 2">
    <name type="scientific">Diphasiastrum complanatum</name>
    <name type="common">Issler's clubmoss</name>
    <name type="synonym">Lycopodium complanatum</name>
    <dbReference type="NCBI Taxonomy" id="34168"/>
    <lineage>
        <taxon>Eukaryota</taxon>
        <taxon>Viridiplantae</taxon>
        <taxon>Streptophyta</taxon>
        <taxon>Embryophyta</taxon>
        <taxon>Tracheophyta</taxon>
        <taxon>Lycopodiopsida</taxon>
        <taxon>Lycopodiales</taxon>
        <taxon>Lycopodiaceae</taxon>
        <taxon>Lycopodioideae</taxon>
        <taxon>Diphasiastrum</taxon>
    </lineage>
</organism>
<keyword evidence="2" id="KW-1185">Reference proteome</keyword>
<evidence type="ECO:0000313" key="2">
    <source>
        <dbReference type="Proteomes" id="UP001162992"/>
    </source>
</evidence>
<reference evidence="2" key="1">
    <citation type="journal article" date="2024" name="Proc. Natl. Acad. Sci. U.S.A.">
        <title>Extraordinary preservation of gene collinearity over three hundred million years revealed in homosporous lycophytes.</title>
        <authorList>
            <person name="Li C."/>
            <person name="Wickell D."/>
            <person name="Kuo L.Y."/>
            <person name="Chen X."/>
            <person name="Nie B."/>
            <person name="Liao X."/>
            <person name="Peng D."/>
            <person name="Ji J."/>
            <person name="Jenkins J."/>
            <person name="Williams M."/>
            <person name="Shu S."/>
            <person name="Plott C."/>
            <person name="Barry K."/>
            <person name="Rajasekar S."/>
            <person name="Grimwood J."/>
            <person name="Han X."/>
            <person name="Sun S."/>
            <person name="Hou Z."/>
            <person name="He W."/>
            <person name="Dai G."/>
            <person name="Sun C."/>
            <person name="Schmutz J."/>
            <person name="Leebens-Mack J.H."/>
            <person name="Li F.W."/>
            <person name="Wang L."/>
        </authorList>
    </citation>
    <scope>NUCLEOTIDE SEQUENCE [LARGE SCALE GENOMIC DNA]</scope>
    <source>
        <strain evidence="2">cv. PW_Plant_1</strain>
    </source>
</reference>